<organism evidence="11 12">
    <name type="scientific">Pseudonocardia adelaidensis</name>
    <dbReference type="NCBI Taxonomy" id="648754"/>
    <lineage>
        <taxon>Bacteria</taxon>
        <taxon>Bacillati</taxon>
        <taxon>Actinomycetota</taxon>
        <taxon>Actinomycetes</taxon>
        <taxon>Pseudonocardiales</taxon>
        <taxon>Pseudonocardiaceae</taxon>
        <taxon>Pseudonocardia</taxon>
    </lineage>
</organism>
<keyword evidence="5 9" id="KW-0812">Transmembrane</keyword>
<evidence type="ECO:0000259" key="10">
    <source>
        <dbReference type="PROSITE" id="PS50850"/>
    </source>
</evidence>
<protein>
    <submittedName>
        <fullName evidence="11">MFS transporter</fullName>
    </submittedName>
</protein>
<dbReference type="InterPro" id="IPR020846">
    <property type="entry name" value="MFS_dom"/>
</dbReference>
<evidence type="ECO:0000256" key="8">
    <source>
        <dbReference type="SAM" id="MobiDB-lite"/>
    </source>
</evidence>
<feature type="transmembrane region" description="Helical" evidence="9">
    <location>
        <begin position="290"/>
        <end position="306"/>
    </location>
</feature>
<dbReference type="Proteomes" id="UP001500804">
    <property type="component" value="Unassembled WGS sequence"/>
</dbReference>
<dbReference type="PANTHER" id="PTHR43271">
    <property type="entry name" value="BLL2771 PROTEIN"/>
    <property type="match status" value="1"/>
</dbReference>
<name>A0ABP9NI70_9PSEU</name>
<feature type="transmembrane region" description="Helical" evidence="9">
    <location>
        <begin position="21"/>
        <end position="43"/>
    </location>
</feature>
<evidence type="ECO:0000256" key="3">
    <source>
        <dbReference type="ARBA" id="ARBA00022448"/>
    </source>
</evidence>
<feature type="transmembrane region" description="Helical" evidence="9">
    <location>
        <begin position="312"/>
        <end position="334"/>
    </location>
</feature>
<dbReference type="CDD" id="cd17324">
    <property type="entry name" value="MFS_NepI_like"/>
    <property type="match status" value="1"/>
</dbReference>
<feature type="transmembrane region" description="Helical" evidence="9">
    <location>
        <begin position="55"/>
        <end position="75"/>
    </location>
</feature>
<feature type="region of interest" description="Disordered" evidence="8">
    <location>
        <begin position="406"/>
        <end position="440"/>
    </location>
</feature>
<evidence type="ECO:0000256" key="9">
    <source>
        <dbReference type="SAM" id="Phobius"/>
    </source>
</evidence>
<dbReference type="PROSITE" id="PS50850">
    <property type="entry name" value="MFS"/>
    <property type="match status" value="1"/>
</dbReference>
<feature type="transmembrane region" description="Helical" evidence="9">
    <location>
        <begin position="175"/>
        <end position="195"/>
    </location>
</feature>
<dbReference type="RefSeq" id="WP_345605513.1">
    <property type="nucleotide sequence ID" value="NZ_BAABJO010000009.1"/>
</dbReference>
<sequence>MTTTVPAVAGHERGTRAYRRLGAAMWCAGLATFVLVYCVQALLPTLAAEFEVSSSVASLALSATTGTLALAIVPLSAVAESWGRTRVMTAALAASAVLGVLAPLAPTFGALVAVRALQGVTLAALPALAMAHVTREVAPRWLGGAVGLLIAGNTIGGLSGRLVAGAVADVAGWRVALAVIGGLSLLCTVAFRMLLPPALAPAPPRVRLRELGRPLRAQLADPGLRCLFGIAFLLMGAFVTVYNYLGFRLLAPPFGLPAALVGLVFLGYLAGTWASTGAGRLGDRWGRRRVLWAAVLVAVAGAWVTLPDLLATVLAGLLVVTVGFFAAHSVASSWVGRRASVLPAGSPAVASSLYLFAYYLGSSVGGATGGVAYDHGGWPAVVVYVTVLLAGALALSLVLRRVSPPAGTSAQTHFRGTTAAAKQGGGSPGRAQPLSRRERS</sequence>
<evidence type="ECO:0000256" key="4">
    <source>
        <dbReference type="ARBA" id="ARBA00022475"/>
    </source>
</evidence>
<evidence type="ECO:0000313" key="12">
    <source>
        <dbReference type="Proteomes" id="UP001500804"/>
    </source>
</evidence>
<feature type="transmembrane region" description="Helical" evidence="9">
    <location>
        <begin position="381"/>
        <end position="399"/>
    </location>
</feature>
<dbReference type="InterPro" id="IPR011701">
    <property type="entry name" value="MFS"/>
</dbReference>
<keyword evidence="7 9" id="KW-0472">Membrane</keyword>
<accession>A0ABP9NI70</accession>
<comment type="caution">
    <text evidence="11">The sequence shown here is derived from an EMBL/GenBank/DDBJ whole genome shotgun (WGS) entry which is preliminary data.</text>
</comment>
<keyword evidence="12" id="KW-1185">Reference proteome</keyword>
<comment type="similarity">
    <text evidence="2">Belongs to the major facilitator superfamily.</text>
</comment>
<evidence type="ECO:0000256" key="6">
    <source>
        <dbReference type="ARBA" id="ARBA00022989"/>
    </source>
</evidence>
<proteinExistence type="inferred from homology"/>
<evidence type="ECO:0000313" key="11">
    <source>
        <dbReference type="EMBL" id="GAA5120821.1"/>
    </source>
</evidence>
<dbReference type="InterPro" id="IPR036259">
    <property type="entry name" value="MFS_trans_sf"/>
</dbReference>
<evidence type="ECO:0000256" key="1">
    <source>
        <dbReference type="ARBA" id="ARBA00004651"/>
    </source>
</evidence>
<dbReference type="SUPFAM" id="SSF103473">
    <property type="entry name" value="MFS general substrate transporter"/>
    <property type="match status" value="1"/>
</dbReference>
<evidence type="ECO:0000256" key="2">
    <source>
        <dbReference type="ARBA" id="ARBA00008335"/>
    </source>
</evidence>
<dbReference type="Pfam" id="PF07690">
    <property type="entry name" value="MFS_1"/>
    <property type="match status" value="1"/>
</dbReference>
<feature type="compositionally biased region" description="Polar residues" evidence="8">
    <location>
        <begin position="406"/>
        <end position="415"/>
    </location>
</feature>
<feature type="transmembrane region" description="Helical" evidence="9">
    <location>
        <begin position="226"/>
        <end position="245"/>
    </location>
</feature>
<feature type="transmembrane region" description="Helical" evidence="9">
    <location>
        <begin position="87"/>
        <end position="105"/>
    </location>
</feature>
<dbReference type="PANTHER" id="PTHR43271:SF1">
    <property type="entry name" value="INNER MEMBRANE TRANSPORT PROTEIN YNFM"/>
    <property type="match status" value="1"/>
</dbReference>
<reference evidence="12" key="1">
    <citation type="journal article" date="2019" name="Int. J. Syst. Evol. Microbiol.">
        <title>The Global Catalogue of Microorganisms (GCM) 10K type strain sequencing project: providing services to taxonomists for standard genome sequencing and annotation.</title>
        <authorList>
            <consortium name="The Broad Institute Genomics Platform"/>
            <consortium name="The Broad Institute Genome Sequencing Center for Infectious Disease"/>
            <person name="Wu L."/>
            <person name="Ma J."/>
        </authorList>
    </citation>
    <scope>NUCLEOTIDE SEQUENCE [LARGE SCALE GENOMIC DNA]</scope>
    <source>
        <strain evidence="12">JCM 18302</strain>
    </source>
</reference>
<dbReference type="Gene3D" id="1.20.1250.20">
    <property type="entry name" value="MFS general substrate transporter like domains"/>
    <property type="match status" value="1"/>
</dbReference>
<feature type="domain" description="Major facilitator superfamily (MFS) profile" evidence="10">
    <location>
        <begin position="17"/>
        <end position="403"/>
    </location>
</feature>
<keyword evidence="4" id="KW-1003">Cell membrane</keyword>
<comment type="subcellular location">
    <subcellularLocation>
        <location evidence="1">Cell membrane</location>
        <topology evidence="1">Multi-pass membrane protein</topology>
    </subcellularLocation>
</comment>
<evidence type="ECO:0000256" key="7">
    <source>
        <dbReference type="ARBA" id="ARBA00023136"/>
    </source>
</evidence>
<keyword evidence="3" id="KW-0813">Transport</keyword>
<feature type="transmembrane region" description="Helical" evidence="9">
    <location>
        <begin position="341"/>
        <end position="361"/>
    </location>
</feature>
<feature type="transmembrane region" description="Helical" evidence="9">
    <location>
        <begin position="141"/>
        <end position="163"/>
    </location>
</feature>
<keyword evidence="6 9" id="KW-1133">Transmembrane helix</keyword>
<evidence type="ECO:0000256" key="5">
    <source>
        <dbReference type="ARBA" id="ARBA00022692"/>
    </source>
</evidence>
<feature type="transmembrane region" description="Helical" evidence="9">
    <location>
        <begin position="111"/>
        <end position="129"/>
    </location>
</feature>
<gene>
    <name evidence="11" type="ORF">GCM10023320_28700</name>
</gene>
<dbReference type="EMBL" id="BAABJO010000009">
    <property type="protein sequence ID" value="GAA5120821.1"/>
    <property type="molecule type" value="Genomic_DNA"/>
</dbReference>
<feature type="transmembrane region" description="Helical" evidence="9">
    <location>
        <begin position="257"/>
        <end position="278"/>
    </location>
</feature>